<dbReference type="AlphaFoldDB" id="A0A1R2C049"/>
<dbReference type="EMBL" id="MPUH01000342">
    <property type="protein sequence ID" value="OMJ82388.1"/>
    <property type="molecule type" value="Genomic_DNA"/>
</dbReference>
<sequence length="495" mass="56995">MEGSFMPGYFRAKIVNETRGTHFTLGQNPNTYSTTHHNEFSNTTPTKSRLISTNKITSIKLSSDSPITKNSESSYQYRSYTEVPKSKIIKPPMSLFLSQSPGSYITTSSKAYKIESSTPIPKMIEKPVKIRDARKQNFNISEGTKIIYKTAMQNDYRYEKILEKVVTDKDIKKKVENTQRQIEKVEKTGAYITTNYENYKTYKSLSPVKIARNKEITSIPVMNEKNDNLTMAQLAFQHKKPNPIPTENLDKKAENPKNPDKRATNFTLGTMQNTYKISSKLEDYSQNLHDEIKYKTASPTSVKLGSDNLSFKTSYSENYTLSPLSLPNGYKKAQRNENYSHVNLGEESPNFVSHSHIAYKNLSASPAKLPYYTEKHLKSHHFDIGNGDKNFVTTALEYGKSASPEPRYDLRERVNKMKESHWSFGNYPIQGQSNFMNEYKWKGKNERARLDYNDIRKTNFQIGPDKNTWKSSYNGNYNWIQPVADTDYKFSLMKN</sequence>
<accession>A0A1R2C049</accession>
<feature type="compositionally biased region" description="Basic and acidic residues" evidence="1">
    <location>
        <begin position="248"/>
        <end position="263"/>
    </location>
</feature>
<reference evidence="2 3" key="1">
    <citation type="submission" date="2016-11" db="EMBL/GenBank/DDBJ databases">
        <title>The macronuclear genome of Stentor coeruleus: a giant cell with tiny introns.</title>
        <authorList>
            <person name="Slabodnick M."/>
            <person name="Ruby J.G."/>
            <person name="Reiff S.B."/>
            <person name="Swart E.C."/>
            <person name="Gosai S."/>
            <person name="Prabakaran S."/>
            <person name="Witkowska E."/>
            <person name="Larue G.E."/>
            <person name="Fisher S."/>
            <person name="Freeman R.M."/>
            <person name="Gunawardena J."/>
            <person name="Chu W."/>
            <person name="Stover N.A."/>
            <person name="Gregory B.D."/>
            <person name="Nowacki M."/>
            <person name="Derisi J."/>
            <person name="Roy S.W."/>
            <person name="Marshall W.F."/>
            <person name="Sood P."/>
        </authorList>
    </citation>
    <scope>NUCLEOTIDE SEQUENCE [LARGE SCALE GENOMIC DNA]</scope>
    <source>
        <strain evidence="2">WM001</strain>
    </source>
</reference>
<proteinExistence type="predicted"/>
<gene>
    <name evidence="2" type="ORF">SteCoe_16926</name>
</gene>
<feature type="region of interest" description="Disordered" evidence="1">
    <location>
        <begin position="240"/>
        <end position="264"/>
    </location>
</feature>
<organism evidence="2 3">
    <name type="scientific">Stentor coeruleus</name>
    <dbReference type="NCBI Taxonomy" id="5963"/>
    <lineage>
        <taxon>Eukaryota</taxon>
        <taxon>Sar</taxon>
        <taxon>Alveolata</taxon>
        <taxon>Ciliophora</taxon>
        <taxon>Postciliodesmatophora</taxon>
        <taxon>Heterotrichea</taxon>
        <taxon>Heterotrichida</taxon>
        <taxon>Stentoridae</taxon>
        <taxon>Stentor</taxon>
    </lineage>
</organism>
<protein>
    <submittedName>
        <fullName evidence="2">Uncharacterized protein</fullName>
    </submittedName>
</protein>
<name>A0A1R2C049_9CILI</name>
<dbReference type="OrthoDB" id="324721at2759"/>
<keyword evidence="3" id="KW-1185">Reference proteome</keyword>
<comment type="caution">
    <text evidence="2">The sequence shown here is derived from an EMBL/GenBank/DDBJ whole genome shotgun (WGS) entry which is preliminary data.</text>
</comment>
<evidence type="ECO:0000256" key="1">
    <source>
        <dbReference type="SAM" id="MobiDB-lite"/>
    </source>
</evidence>
<dbReference type="Proteomes" id="UP000187209">
    <property type="component" value="Unassembled WGS sequence"/>
</dbReference>
<evidence type="ECO:0000313" key="2">
    <source>
        <dbReference type="EMBL" id="OMJ82388.1"/>
    </source>
</evidence>
<evidence type="ECO:0000313" key="3">
    <source>
        <dbReference type="Proteomes" id="UP000187209"/>
    </source>
</evidence>